<proteinExistence type="predicted"/>
<organism evidence="1 2">
    <name type="scientific">Cercopithifilaria johnstoni</name>
    <dbReference type="NCBI Taxonomy" id="2874296"/>
    <lineage>
        <taxon>Eukaryota</taxon>
        <taxon>Metazoa</taxon>
        <taxon>Ecdysozoa</taxon>
        <taxon>Nematoda</taxon>
        <taxon>Chromadorea</taxon>
        <taxon>Rhabditida</taxon>
        <taxon>Spirurina</taxon>
        <taxon>Spiruromorpha</taxon>
        <taxon>Filarioidea</taxon>
        <taxon>Onchocercidae</taxon>
        <taxon>Cercopithifilaria</taxon>
    </lineage>
</organism>
<keyword evidence="2" id="KW-1185">Reference proteome</keyword>
<accession>A0A8J2Q0F3</accession>
<comment type="caution">
    <text evidence="1">The sequence shown here is derived from an EMBL/GenBank/DDBJ whole genome shotgun (WGS) entry which is preliminary data.</text>
</comment>
<protein>
    <submittedName>
        <fullName evidence="1">Uncharacterized protein</fullName>
    </submittedName>
</protein>
<name>A0A8J2Q0F3_9BILA</name>
<dbReference type="AlphaFoldDB" id="A0A8J2Q0F3"/>
<evidence type="ECO:0000313" key="1">
    <source>
        <dbReference type="EMBL" id="CAG9530593.1"/>
    </source>
</evidence>
<sequence length="83" mass="9568">MNDLHKEFDDECLIFLLMARNREVRQLVVFFSLKLDLPMKGPKVAMRLQHSNVIPLRSSCHYKMQLCGWKRALIIDPAGGVKG</sequence>
<reference evidence="1" key="1">
    <citation type="submission" date="2021-09" db="EMBL/GenBank/DDBJ databases">
        <authorList>
            <consortium name="Pathogen Informatics"/>
        </authorList>
    </citation>
    <scope>NUCLEOTIDE SEQUENCE</scope>
</reference>
<evidence type="ECO:0000313" key="2">
    <source>
        <dbReference type="Proteomes" id="UP000746747"/>
    </source>
</evidence>
<dbReference type="EMBL" id="CAKAEH010000322">
    <property type="protein sequence ID" value="CAG9530593.1"/>
    <property type="molecule type" value="Genomic_DNA"/>
</dbReference>
<dbReference type="Proteomes" id="UP000746747">
    <property type="component" value="Unassembled WGS sequence"/>
</dbReference>
<gene>
    <name evidence="1" type="ORF">CJOHNSTONI_LOCUS1078</name>
</gene>